<comment type="function">
    <text evidence="6">Induces local and distal defense responses (incompatible hypersensitive reaction) in plants from the solanaceae and cruciferae families. Elicits leaf necrosis and causes the accumulation of pathogenesis-related proteins. Might interact with the lipidic molecules of the plasma membrane.</text>
</comment>
<feature type="transmembrane region" description="Helical" evidence="8">
    <location>
        <begin position="153"/>
        <end position="171"/>
    </location>
</feature>
<keyword evidence="4 6" id="KW-0928">Hypersensitive response elicitation</keyword>
<evidence type="ECO:0000256" key="8">
    <source>
        <dbReference type="SAM" id="Phobius"/>
    </source>
</evidence>
<accession>A0A0P1AZ53</accession>
<proteinExistence type="inferred from homology"/>
<protein>
    <recommendedName>
        <fullName evidence="6">Elicitin</fullName>
    </recommendedName>
</protein>
<dbReference type="STRING" id="4781.A0A0P1AZ53"/>
<keyword evidence="8" id="KW-0812">Transmembrane</keyword>
<keyword evidence="8" id="KW-0472">Membrane</keyword>
<evidence type="ECO:0000313" key="10">
    <source>
        <dbReference type="EMBL" id="CEG47118.1"/>
    </source>
</evidence>
<keyword evidence="3 6" id="KW-0964">Secreted</keyword>
<dbReference type="GeneID" id="36398826"/>
<sequence length="172" mass="17930">MMSTLSSIILIGLIFARIVHGDVCPTQALMKLSSSINLAGCTAGTGLSMSTLASLTTEQVMDLCENSFCRAFLNEVEAENLGDCTIPGLNVFVESDILDQVSEFCNGSGSIGSMSMGSSSFDNETNVGDESEDNSSNGDNTAGRSTSNSTSNAITVTVGIYIMVTATFMAMI</sequence>
<reference evidence="11" key="1">
    <citation type="submission" date="2014-09" db="EMBL/GenBank/DDBJ databases">
        <authorList>
            <person name="Sharma Rahul"/>
            <person name="Thines Marco"/>
        </authorList>
    </citation>
    <scope>NUCLEOTIDE SEQUENCE [LARGE SCALE GENOMIC DNA]</scope>
</reference>
<evidence type="ECO:0000256" key="1">
    <source>
        <dbReference type="ARBA" id="ARBA00004613"/>
    </source>
</evidence>
<dbReference type="GO" id="GO:0052040">
    <property type="term" value="P:symbiont-mediated perturbation of host programmed cell death"/>
    <property type="evidence" value="ECO:0007669"/>
    <property type="project" value="UniProtKB-UniRule"/>
</dbReference>
<keyword evidence="5 6" id="KW-1015">Disulfide bond</keyword>
<feature type="compositionally biased region" description="Polar residues" evidence="7">
    <location>
        <begin position="134"/>
        <end position="149"/>
    </location>
</feature>
<dbReference type="SUPFAM" id="SSF48647">
    <property type="entry name" value="Fungal elicitin"/>
    <property type="match status" value="1"/>
</dbReference>
<dbReference type="SMART" id="SM01187">
    <property type="entry name" value="Elicitin"/>
    <property type="match status" value="1"/>
</dbReference>
<dbReference type="GO" id="GO:0005576">
    <property type="term" value="C:extracellular region"/>
    <property type="evidence" value="ECO:0007669"/>
    <property type="project" value="UniProtKB-SubCell"/>
</dbReference>
<evidence type="ECO:0000256" key="9">
    <source>
        <dbReference type="SAM" id="SignalP"/>
    </source>
</evidence>
<dbReference type="OrthoDB" id="128236at2759"/>
<evidence type="ECO:0000256" key="5">
    <source>
        <dbReference type="ARBA" id="ARBA00023157"/>
    </source>
</evidence>
<dbReference type="InterPro" id="IPR002200">
    <property type="entry name" value="Elicitin"/>
</dbReference>
<name>A0A0P1AZ53_PLAHL</name>
<dbReference type="Proteomes" id="UP000054928">
    <property type="component" value="Unassembled WGS sequence"/>
</dbReference>
<dbReference type="Gene3D" id="1.10.239.10">
    <property type="entry name" value="Elicitin domain"/>
    <property type="match status" value="1"/>
</dbReference>
<keyword evidence="8" id="KW-1133">Transmembrane helix</keyword>
<evidence type="ECO:0000313" key="11">
    <source>
        <dbReference type="Proteomes" id="UP000054928"/>
    </source>
</evidence>
<dbReference type="Pfam" id="PF00964">
    <property type="entry name" value="Elicitin"/>
    <property type="match status" value="1"/>
</dbReference>
<dbReference type="InterPro" id="IPR036470">
    <property type="entry name" value="Elicitin_sf"/>
</dbReference>
<keyword evidence="9" id="KW-0732">Signal</keyword>
<comment type="subcellular location">
    <subcellularLocation>
        <location evidence="1 6">Secreted</location>
    </subcellularLocation>
</comment>
<comment type="similarity">
    <text evidence="2 6">Belongs to the elicitin family.</text>
</comment>
<evidence type="ECO:0000256" key="3">
    <source>
        <dbReference type="ARBA" id="ARBA00022525"/>
    </source>
</evidence>
<evidence type="ECO:0000256" key="2">
    <source>
        <dbReference type="ARBA" id="ARBA00009544"/>
    </source>
</evidence>
<evidence type="ECO:0000256" key="6">
    <source>
        <dbReference type="RuleBase" id="RU368111"/>
    </source>
</evidence>
<dbReference type="EMBL" id="CCYD01002371">
    <property type="protein sequence ID" value="CEG47118.1"/>
    <property type="molecule type" value="Genomic_DNA"/>
</dbReference>
<dbReference type="AlphaFoldDB" id="A0A0P1AZ53"/>
<evidence type="ECO:0000256" key="4">
    <source>
        <dbReference type="ARBA" id="ARBA00022978"/>
    </source>
</evidence>
<keyword evidence="11" id="KW-1185">Reference proteome</keyword>
<feature type="region of interest" description="Disordered" evidence="7">
    <location>
        <begin position="115"/>
        <end position="149"/>
    </location>
</feature>
<dbReference type="RefSeq" id="XP_024583487.1">
    <property type="nucleotide sequence ID" value="XM_024718050.1"/>
</dbReference>
<feature type="chain" id="PRO_5006059058" description="Elicitin" evidence="9">
    <location>
        <begin position="22"/>
        <end position="172"/>
    </location>
</feature>
<feature type="signal peptide" evidence="9">
    <location>
        <begin position="1"/>
        <end position="21"/>
    </location>
</feature>
<organism evidence="10 11">
    <name type="scientific">Plasmopara halstedii</name>
    <name type="common">Downy mildew of sunflower</name>
    <dbReference type="NCBI Taxonomy" id="4781"/>
    <lineage>
        <taxon>Eukaryota</taxon>
        <taxon>Sar</taxon>
        <taxon>Stramenopiles</taxon>
        <taxon>Oomycota</taxon>
        <taxon>Peronosporomycetes</taxon>
        <taxon>Peronosporales</taxon>
        <taxon>Peronosporaceae</taxon>
        <taxon>Plasmopara</taxon>
    </lineage>
</organism>
<evidence type="ECO:0000256" key="7">
    <source>
        <dbReference type="SAM" id="MobiDB-lite"/>
    </source>
</evidence>